<feature type="domain" description="ABC3 transporter permease C-terminal" evidence="7">
    <location>
        <begin position="648"/>
        <end position="763"/>
    </location>
</feature>
<feature type="transmembrane region" description="Helical" evidence="6">
    <location>
        <begin position="421"/>
        <end position="442"/>
    </location>
</feature>
<organism evidence="8 9">
    <name type="scientific">Enterococcus silesiacus</name>
    <dbReference type="NCBI Taxonomy" id="332949"/>
    <lineage>
        <taxon>Bacteria</taxon>
        <taxon>Bacillati</taxon>
        <taxon>Bacillota</taxon>
        <taxon>Bacilli</taxon>
        <taxon>Lactobacillales</taxon>
        <taxon>Enterococcaceae</taxon>
        <taxon>Enterococcus</taxon>
    </lineage>
</organism>
<evidence type="ECO:0000256" key="2">
    <source>
        <dbReference type="ARBA" id="ARBA00022475"/>
    </source>
</evidence>
<dbReference type="RefSeq" id="WP_083429097.1">
    <property type="nucleotide sequence ID" value="NZ_JXLC01000004.1"/>
</dbReference>
<dbReference type="PANTHER" id="PTHR30287:SF2">
    <property type="entry name" value="BLL1001 PROTEIN"/>
    <property type="match status" value="1"/>
</dbReference>
<protein>
    <recommendedName>
        <fullName evidence="7">ABC3 transporter permease C-terminal domain-containing protein</fullName>
    </recommendedName>
</protein>
<evidence type="ECO:0000259" key="7">
    <source>
        <dbReference type="Pfam" id="PF02687"/>
    </source>
</evidence>
<evidence type="ECO:0000256" key="5">
    <source>
        <dbReference type="ARBA" id="ARBA00023136"/>
    </source>
</evidence>
<dbReference type="Pfam" id="PF02687">
    <property type="entry name" value="FtsX"/>
    <property type="match status" value="2"/>
</dbReference>
<dbReference type="InterPro" id="IPR003838">
    <property type="entry name" value="ABC3_permease_C"/>
</dbReference>
<evidence type="ECO:0000313" key="9">
    <source>
        <dbReference type="Proteomes" id="UP000065511"/>
    </source>
</evidence>
<sequence length="776" mass="87924">MNFRLLKRDFLRKKSTTSLIILGIALATFFIATGFFITSTLIKSIDDLFKVAEVPDVVQMHKGNIDENKITDFATSSGLVKKMQTPKILTVDGKNLRINDHVQTNSVMDVSFVHQNKEFDYLLNMENKPAKIAEQHIGVPVYYYEQYQLKKGEKIAVTFDGKKYEFIISEFIRDGQMNPSGVSSKRFLINDKDYETLAKTATEFEYLIEFQLKDRKDVAAFQTMYAENNLPQQGPMVDWNIFKLLNGLSDGIVALIIVFISLLLILVSMLALRFTFSITLEEDMAEIGALKAIGVRPKQIKRIYLLKYMTITLLGSFIGYVGSIFTSDLFVGNMTLYLGETPKTMFSYLIPLLSILFVSLVIYLFCQSILKRINKISAVDALKQNNTKKKKRFLLRLSKNRIVNTHIFLGLKDVIEKFSSYLFLITLFIIGTFIITIPLNMYNTMNSSSFISYMGVGQSDIRIDLQTVNQMDETYNQIVKKLESDNEISQFTGYTTYRLKIQNDENIWETINVESGDYQTFPLTYLKGKAPSDENEIALSYLNSQEYKANVGDTVQLRSETGDINCKVTGIYQDITNGGKSAKGNVKGSSEELMWYMLNIKLTNDVVKEKKVKDLSKIFNNVKITDMDDYMHQTLGNTIKQIHMMTILATVIATILIVLLSMLFLQLLLVRNQKENGIKLGIGTTVKELTLQFMSGVMFASVVGVIIGTVLSNTLGATLVSLLSSSFGMPKIAFTILPVQVYLLVPIFLLAIVMFSTTICFHFAFKNKNIIERIKN</sequence>
<feature type="transmembrane region" description="Helical" evidence="6">
    <location>
        <begin position="20"/>
        <end position="42"/>
    </location>
</feature>
<evidence type="ECO:0000256" key="4">
    <source>
        <dbReference type="ARBA" id="ARBA00022989"/>
    </source>
</evidence>
<reference evidence="8 9" key="1">
    <citation type="submission" date="2015-12" db="EMBL/GenBank/DDBJ databases">
        <authorList>
            <person name="Lauer A."/>
            <person name="Humrighouse B."/>
            <person name="Loparev V."/>
            <person name="Shewmaker P.L."/>
            <person name="Whitney A.M."/>
            <person name="McLaughlin R.W."/>
        </authorList>
    </citation>
    <scope>NUCLEOTIDE SEQUENCE [LARGE SCALE GENOMIC DNA]</scope>
    <source>
        <strain evidence="8 9">LMG 23085</strain>
    </source>
</reference>
<feature type="transmembrane region" description="Helical" evidence="6">
    <location>
        <begin position="647"/>
        <end position="670"/>
    </location>
</feature>
<feature type="transmembrane region" description="Helical" evidence="6">
    <location>
        <begin position="732"/>
        <end position="765"/>
    </location>
</feature>
<name>A0ABM5W452_9ENTE</name>
<comment type="subcellular location">
    <subcellularLocation>
        <location evidence="1">Cell membrane</location>
        <topology evidence="1">Multi-pass membrane protein</topology>
    </subcellularLocation>
</comment>
<keyword evidence="3 6" id="KW-0812">Transmembrane</keyword>
<dbReference type="EMBL" id="CP013614">
    <property type="protein sequence ID" value="ALR99845.1"/>
    <property type="molecule type" value="Genomic_DNA"/>
</dbReference>
<evidence type="ECO:0000256" key="6">
    <source>
        <dbReference type="SAM" id="Phobius"/>
    </source>
</evidence>
<keyword evidence="9" id="KW-1185">Reference proteome</keyword>
<dbReference type="InterPro" id="IPR038766">
    <property type="entry name" value="Membrane_comp_ABC_pdt"/>
</dbReference>
<feature type="transmembrane region" description="Helical" evidence="6">
    <location>
        <begin position="252"/>
        <end position="272"/>
    </location>
</feature>
<dbReference type="PANTHER" id="PTHR30287">
    <property type="entry name" value="MEMBRANE COMPONENT OF PREDICTED ABC SUPERFAMILY METABOLITE UPTAKE TRANSPORTER"/>
    <property type="match status" value="1"/>
</dbReference>
<proteinExistence type="predicted"/>
<accession>A0ABM5W452</accession>
<feature type="transmembrane region" description="Helical" evidence="6">
    <location>
        <begin position="345"/>
        <end position="366"/>
    </location>
</feature>
<feature type="transmembrane region" description="Helical" evidence="6">
    <location>
        <begin position="691"/>
        <end position="712"/>
    </location>
</feature>
<feature type="transmembrane region" description="Helical" evidence="6">
    <location>
        <begin position="305"/>
        <end position="325"/>
    </location>
</feature>
<feature type="domain" description="ABC3 transporter permease C-terminal" evidence="7">
    <location>
        <begin position="259"/>
        <end position="366"/>
    </location>
</feature>
<keyword evidence="2" id="KW-1003">Cell membrane</keyword>
<evidence type="ECO:0000256" key="1">
    <source>
        <dbReference type="ARBA" id="ARBA00004651"/>
    </source>
</evidence>
<dbReference type="Proteomes" id="UP000065511">
    <property type="component" value="Chromosome"/>
</dbReference>
<evidence type="ECO:0000256" key="3">
    <source>
        <dbReference type="ARBA" id="ARBA00022692"/>
    </source>
</evidence>
<evidence type="ECO:0000313" key="8">
    <source>
        <dbReference type="EMBL" id="ALR99845.1"/>
    </source>
</evidence>
<keyword evidence="4 6" id="KW-1133">Transmembrane helix</keyword>
<gene>
    <name evidence="8" type="ORF">ATZ33_00135</name>
</gene>
<keyword evidence="5 6" id="KW-0472">Membrane</keyword>